<keyword evidence="3" id="KW-0805">Transcription regulation</keyword>
<dbReference type="Gene3D" id="3.20.20.80">
    <property type="entry name" value="Glycosidases"/>
    <property type="match status" value="1"/>
</dbReference>
<dbReference type="SUPFAM" id="SSF46689">
    <property type="entry name" value="Homeodomain-like"/>
    <property type="match status" value="2"/>
</dbReference>
<evidence type="ECO:0000313" key="8">
    <source>
        <dbReference type="EMBL" id="MBB5265918.1"/>
    </source>
</evidence>
<dbReference type="Gene3D" id="2.60.40.1500">
    <property type="entry name" value="Glycosyl hydrolase domain, family 39"/>
    <property type="match status" value="1"/>
</dbReference>
<feature type="domain" description="HTH araC/xylS-type" evidence="7">
    <location>
        <begin position="167"/>
        <end position="265"/>
    </location>
</feature>
<dbReference type="PANTHER" id="PTHR43280">
    <property type="entry name" value="ARAC-FAMILY TRANSCRIPTIONAL REGULATOR"/>
    <property type="match status" value="1"/>
</dbReference>
<dbReference type="AlphaFoldDB" id="A0A7W8HCM8"/>
<keyword evidence="9" id="KW-1185">Reference proteome</keyword>
<evidence type="ECO:0000256" key="4">
    <source>
        <dbReference type="ARBA" id="ARBA00023125"/>
    </source>
</evidence>
<dbReference type="Pfam" id="PF12833">
    <property type="entry name" value="HTH_18"/>
    <property type="match status" value="1"/>
</dbReference>
<keyword evidence="2" id="KW-0378">Hydrolase</keyword>
<evidence type="ECO:0000259" key="7">
    <source>
        <dbReference type="PROSITE" id="PS01124"/>
    </source>
</evidence>
<gene>
    <name evidence="8" type="ORF">HNP82_003069</name>
</gene>
<dbReference type="GO" id="GO:0043565">
    <property type="term" value="F:sequence-specific DNA binding"/>
    <property type="evidence" value="ECO:0007669"/>
    <property type="project" value="InterPro"/>
</dbReference>
<evidence type="ECO:0000256" key="3">
    <source>
        <dbReference type="ARBA" id="ARBA00023015"/>
    </source>
</evidence>
<reference evidence="8 9" key="1">
    <citation type="submission" date="2020-08" db="EMBL/GenBank/DDBJ databases">
        <title>Genomic Encyclopedia of Type Strains, Phase IV (KMG-IV): sequencing the most valuable type-strain genomes for metagenomic binning, comparative biology and taxonomic classification.</title>
        <authorList>
            <person name="Goeker M."/>
        </authorList>
    </citation>
    <scope>NUCLEOTIDE SEQUENCE [LARGE SCALE GENOMIC DNA]</scope>
    <source>
        <strain evidence="8 9">DSM 106146</strain>
    </source>
</reference>
<name>A0A7W8HCM8_9FIRM</name>
<keyword evidence="5" id="KW-0804">Transcription</keyword>
<dbReference type="Pfam" id="PF01229">
    <property type="entry name" value="Glyco_hydro_39"/>
    <property type="match status" value="1"/>
</dbReference>
<evidence type="ECO:0000256" key="1">
    <source>
        <dbReference type="ARBA" id="ARBA00008875"/>
    </source>
</evidence>
<dbReference type="GO" id="GO:0003700">
    <property type="term" value="F:DNA-binding transcription factor activity"/>
    <property type="evidence" value="ECO:0007669"/>
    <property type="project" value="InterPro"/>
</dbReference>
<dbReference type="Proteomes" id="UP000543642">
    <property type="component" value="Unassembled WGS sequence"/>
</dbReference>
<dbReference type="InterPro" id="IPR018060">
    <property type="entry name" value="HTH_AraC"/>
</dbReference>
<dbReference type="InterPro" id="IPR049166">
    <property type="entry name" value="GH39_cat"/>
</dbReference>
<evidence type="ECO:0000256" key="6">
    <source>
        <dbReference type="ARBA" id="ARBA00023295"/>
    </source>
</evidence>
<dbReference type="InterPro" id="IPR009057">
    <property type="entry name" value="Homeodomain-like_sf"/>
</dbReference>
<keyword evidence="4 8" id="KW-0238">DNA-binding</keyword>
<comment type="similarity">
    <text evidence="1">Belongs to the glycosyl hydrolase 39 family.</text>
</comment>
<accession>A0A7W8HCM8</accession>
<protein>
    <submittedName>
        <fullName evidence="8">Beta-xylosidase/AraC-like DNA-binding protein</fullName>
    </submittedName>
</protein>
<dbReference type="InterPro" id="IPR017853">
    <property type="entry name" value="GH"/>
</dbReference>
<dbReference type="PROSITE" id="PS01124">
    <property type="entry name" value="HTH_ARAC_FAMILY_2"/>
    <property type="match status" value="1"/>
</dbReference>
<organism evidence="8 9">
    <name type="scientific">Catenibacillus scindens</name>
    <dbReference type="NCBI Taxonomy" id="673271"/>
    <lineage>
        <taxon>Bacteria</taxon>
        <taxon>Bacillati</taxon>
        <taxon>Bacillota</taxon>
        <taxon>Clostridia</taxon>
        <taxon>Lachnospirales</taxon>
        <taxon>Lachnospiraceae</taxon>
        <taxon>Catenibacillus</taxon>
    </lineage>
</organism>
<dbReference type="SUPFAM" id="SSF51445">
    <property type="entry name" value="(Trans)glycosidases"/>
    <property type="match status" value="1"/>
</dbReference>
<dbReference type="SMART" id="SM00342">
    <property type="entry name" value="HTH_ARAC"/>
    <property type="match status" value="1"/>
</dbReference>
<dbReference type="Gene3D" id="1.10.10.60">
    <property type="entry name" value="Homeodomain-like"/>
    <property type="match status" value="2"/>
</dbReference>
<proteinExistence type="inferred from homology"/>
<keyword evidence="6" id="KW-0326">Glycosidase</keyword>
<dbReference type="GO" id="GO:0016798">
    <property type="term" value="F:hydrolase activity, acting on glycosyl bonds"/>
    <property type="evidence" value="ECO:0007669"/>
    <property type="project" value="UniProtKB-KW"/>
</dbReference>
<dbReference type="SUPFAM" id="SSF51011">
    <property type="entry name" value="Glycosyl hydrolase domain"/>
    <property type="match status" value="1"/>
</dbReference>
<sequence>MNEKTMITPVHNISLYNISKEYTLNLSEYEIFMVLHGSIHIRSETYEDNYEARDLLILNPGKSYIISPLEENLVLSLAFEKHFIHEVIGNNHQIFCDSREAFQKDYEPMRNLVASIVSAYFDNAEGNKLTIYSMIFSLLAMIQKNFTASTINLSDTSENSKHLSRIQEIISYVDENYPSVITLASLAEHLYLSPQYLSKFIKQHFHKTFYEYLNQVRIEHALSEIQYTDTSITKIAFNCGFPNLTAFNKIFKEFYHTTPSSYRKEFRQSAGKQQLQHEGPMDEDISTQNIENVRAYLSDLSLKGSQNDNKSPGADTNHYVISANMTESVPQNNPFTRIINAGYAVNMLSFSFLEQLESTFKSVDFTYIRFIGILDDDILPEVEGDKTSGYNFHLVDMILDFLFERGKIPFLELSSKPRKTTIATTRTGFLTNSGNFKEKIFPPSHFQKLDMLIRHCINRYGLSFVSSWYFEVWAAHSDYLEYDESGVEYAQRFKKIHTILSAHLPVLHLGGPGFNTSAPLPVLHNFIQEVNREKLSFSFLSLYLYPYKVTASNLLKQKDDYVILSADKDIFSKKLSFIKSSLSSFYRQLPPVIVTEFNSDLAGQNHINDSCFQSAFICRNFLKLKNDVDMMAYWLLSDLTEEYMDFSSTKKGGIGLFNEQGQKKPAFFAYEFLNQLGNAVICEGDNYIVTMSSTNHYQILAFNYAHVSKYYCLSHSDKVNVQDTYSIFDPVSPVNMTFQLYNLEAGQYKIKRHVLDRDHGSLLDTMAHMWFQGNLSFERLSYNISNLSPEEQEYFSMACIPSQSIFYKNSDGSLTLNCKVSAHEVIFYDISLQLQ</sequence>
<dbReference type="RefSeq" id="WP_183776099.1">
    <property type="nucleotide sequence ID" value="NZ_JACHFW010000016.1"/>
</dbReference>
<dbReference type="EMBL" id="JACHFW010000016">
    <property type="protein sequence ID" value="MBB5265918.1"/>
    <property type="molecule type" value="Genomic_DNA"/>
</dbReference>
<evidence type="ECO:0000313" key="9">
    <source>
        <dbReference type="Proteomes" id="UP000543642"/>
    </source>
</evidence>
<comment type="caution">
    <text evidence="8">The sequence shown here is derived from an EMBL/GenBank/DDBJ whole genome shotgun (WGS) entry which is preliminary data.</text>
</comment>
<dbReference type="PANTHER" id="PTHR43280:SF2">
    <property type="entry name" value="HTH-TYPE TRANSCRIPTIONAL REGULATOR EXSA"/>
    <property type="match status" value="1"/>
</dbReference>
<evidence type="ECO:0000256" key="2">
    <source>
        <dbReference type="ARBA" id="ARBA00022801"/>
    </source>
</evidence>
<evidence type="ECO:0000256" key="5">
    <source>
        <dbReference type="ARBA" id="ARBA00023163"/>
    </source>
</evidence>